<evidence type="ECO:0000313" key="3">
    <source>
        <dbReference type="Proteomes" id="UP000593594"/>
    </source>
</evidence>
<organism evidence="2 3">
    <name type="scientific">Kaustia mangrovi</name>
    <dbReference type="NCBI Taxonomy" id="2593653"/>
    <lineage>
        <taxon>Bacteria</taxon>
        <taxon>Pseudomonadati</taxon>
        <taxon>Pseudomonadota</taxon>
        <taxon>Alphaproteobacteria</taxon>
        <taxon>Hyphomicrobiales</taxon>
        <taxon>Parvibaculaceae</taxon>
        <taxon>Kaustia</taxon>
    </lineage>
</organism>
<keyword evidence="1" id="KW-0732">Signal</keyword>
<dbReference type="AlphaFoldDB" id="A0A7S8HAC8"/>
<dbReference type="Proteomes" id="UP000593594">
    <property type="component" value="Chromosome"/>
</dbReference>
<feature type="signal peptide" evidence="1">
    <location>
        <begin position="1"/>
        <end position="24"/>
    </location>
</feature>
<dbReference type="KEGG" id="kmn:HW532_00930"/>
<feature type="chain" id="PRO_5032894281" evidence="1">
    <location>
        <begin position="25"/>
        <end position="101"/>
    </location>
</feature>
<protein>
    <submittedName>
        <fullName evidence="2">Uncharacterized protein</fullName>
    </submittedName>
</protein>
<keyword evidence="3" id="KW-1185">Reference proteome</keyword>
<evidence type="ECO:0000313" key="2">
    <source>
        <dbReference type="EMBL" id="QPC41427.1"/>
    </source>
</evidence>
<dbReference type="EMBL" id="CP058214">
    <property type="protein sequence ID" value="QPC41427.1"/>
    <property type="molecule type" value="Genomic_DNA"/>
</dbReference>
<name>A0A7S8HAC8_9HYPH</name>
<reference evidence="2 3" key="1">
    <citation type="submission" date="2020-06" db="EMBL/GenBank/DDBJ databases">
        <title>Genome sequence of 2 isolates from Red Sea Mangroves.</title>
        <authorList>
            <person name="Sefrji F."/>
            <person name="Michoud G."/>
            <person name="Merlino G."/>
            <person name="Daffonchio D."/>
        </authorList>
    </citation>
    <scope>NUCLEOTIDE SEQUENCE [LARGE SCALE GENOMIC DNA]</scope>
    <source>
        <strain evidence="2 3">R1DC25</strain>
    </source>
</reference>
<gene>
    <name evidence="2" type="ORF">HW532_00930</name>
</gene>
<accession>A0A7S8HAC8</accession>
<sequence>MSATSLMTTLIAATAMLAAPAALAQEPPEAIKSRIGPQGETCLCNEDYTSCLCCETVATPPFIACDIVADGKEVTGPASVDLRLKTGKRGRVAVERFKVKQ</sequence>
<dbReference type="RefSeq" id="WP_213162646.1">
    <property type="nucleotide sequence ID" value="NZ_CP058214.1"/>
</dbReference>
<proteinExistence type="predicted"/>
<evidence type="ECO:0000256" key="1">
    <source>
        <dbReference type="SAM" id="SignalP"/>
    </source>
</evidence>